<comment type="caution">
    <text evidence="1">The sequence shown here is derived from an EMBL/GenBank/DDBJ whole genome shotgun (WGS) entry which is preliminary data.</text>
</comment>
<dbReference type="OrthoDB" id="913984at2759"/>
<accession>A0A2U1M984</accession>
<reference evidence="1 2" key="1">
    <citation type="journal article" date="2018" name="Mol. Plant">
        <title>The genome of Artemisia annua provides insight into the evolution of Asteraceae family and artemisinin biosynthesis.</title>
        <authorList>
            <person name="Shen Q."/>
            <person name="Zhang L."/>
            <person name="Liao Z."/>
            <person name="Wang S."/>
            <person name="Yan T."/>
            <person name="Shi P."/>
            <person name="Liu M."/>
            <person name="Fu X."/>
            <person name="Pan Q."/>
            <person name="Wang Y."/>
            <person name="Lv Z."/>
            <person name="Lu X."/>
            <person name="Zhang F."/>
            <person name="Jiang W."/>
            <person name="Ma Y."/>
            <person name="Chen M."/>
            <person name="Hao X."/>
            <person name="Li L."/>
            <person name="Tang Y."/>
            <person name="Lv G."/>
            <person name="Zhou Y."/>
            <person name="Sun X."/>
            <person name="Brodelius P.E."/>
            <person name="Rose J.K.C."/>
            <person name="Tang K."/>
        </authorList>
    </citation>
    <scope>NUCLEOTIDE SEQUENCE [LARGE SCALE GENOMIC DNA]</scope>
    <source>
        <strain evidence="2">cv. Huhao1</strain>
        <tissue evidence="1">Leaf</tissue>
    </source>
</reference>
<name>A0A2U1M984_ARTAN</name>
<dbReference type="PANTHER" id="PTHR47481:SF41">
    <property type="entry name" value="COPIA-LIKE POLYPROTEIN_RETROTRANSPOSON"/>
    <property type="match status" value="1"/>
</dbReference>
<evidence type="ECO:0000313" key="2">
    <source>
        <dbReference type="Proteomes" id="UP000245207"/>
    </source>
</evidence>
<gene>
    <name evidence="1" type="ORF">CTI12_AA405190</name>
</gene>
<protein>
    <recommendedName>
        <fullName evidence="3">Retrotransposon Copia-like N-terminal domain-containing protein</fullName>
    </recommendedName>
</protein>
<dbReference type="Proteomes" id="UP000245207">
    <property type="component" value="Unassembled WGS sequence"/>
</dbReference>
<evidence type="ECO:0000313" key="1">
    <source>
        <dbReference type="EMBL" id="PWA57819.1"/>
    </source>
</evidence>
<sequence>MPGDNPPTVPLSLFTHHHLNTRVPVKLDLDNWNYGSWVFFFEQLCSGFEVLKYIHGMPNDTPGSTSTPLTTEEQKVDNIILSWIFTTLSESLQARLVMERPQSAKHAWDLITDLVHDNKRSRAIALKAELRTIKLGDMTHSHTDRPICGDFRSRTVVPDRGTIPIWIAGDRELKPIIVVPNRCSILHRIGNLWG</sequence>
<dbReference type="AlphaFoldDB" id="A0A2U1M984"/>
<evidence type="ECO:0008006" key="3">
    <source>
        <dbReference type="Google" id="ProtNLM"/>
    </source>
</evidence>
<proteinExistence type="predicted"/>
<dbReference type="EMBL" id="PKPP01006055">
    <property type="protein sequence ID" value="PWA57819.1"/>
    <property type="molecule type" value="Genomic_DNA"/>
</dbReference>
<keyword evidence="2" id="KW-1185">Reference proteome</keyword>
<organism evidence="1 2">
    <name type="scientific">Artemisia annua</name>
    <name type="common">Sweet wormwood</name>
    <dbReference type="NCBI Taxonomy" id="35608"/>
    <lineage>
        <taxon>Eukaryota</taxon>
        <taxon>Viridiplantae</taxon>
        <taxon>Streptophyta</taxon>
        <taxon>Embryophyta</taxon>
        <taxon>Tracheophyta</taxon>
        <taxon>Spermatophyta</taxon>
        <taxon>Magnoliopsida</taxon>
        <taxon>eudicotyledons</taxon>
        <taxon>Gunneridae</taxon>
        <taxon>Pentapetalae</taxon>
        <taxon>asterids</taxon>
        <taxon>campanulids</taxon>
        <taxon>Asterales</taxon>
        <taxon>Asteraceae</taxon>
        <taxon>Asteroideae</taxon>
        <taxon>Anthemideae</taxon>
        <taxon>Artemisiinae</taxon>
        <taxon>Artemisia</taxon>
    </lineage>
</organism>
<dbReference type="PANTHER" id="PTHR47481">
    <property type="match status" value="1"/>
</dbReference>